<feature type="transmembrane region" description="Helical" evidence="1">
    <location>
        <begin position="28"/>
        <end position="56"/>
    </location>
</feature>
<evidence type="ECO:0000256" key="1">
    <source>
        <dbReference type="SAM" id="Phobius"/>
    </source>
</evidence>
<sequence length="64" mass="7378">MKAKRLYNTIFTTPNRAYDRLPPTVRTLIFLATVIPIAFIPVANIKILVLFGLIAFRHQAFLNY</sequence>
<keyword evidence="1" id="KW-0472">Membrane</keyword>
<evidence type="ECO:0000313" key="2">
    <source>
        <dbReference type="EMBL" id="KKK79527.1"/>
    </source>
</evidence>
<dbReference type="AlphaFoldDB" id="A0A0F8YDJ7"/>
<comment type="caution">
    <text evidence="2">The sequence shown here is derived from an EMBL/GenBank/DDBJ whole genome shotgun (WGS) entry which is preliminary data.</text>
</comment>
<proteinExistence type="predicted"/>
<gene>
    <name evidence="2" type="ORF">LCGC14_2832560</name>
</gene>
<keyword evidence="1" id="KW-1133">Transmembrane helix</keyword>
<name>A0A0F8YDJ7_9ZZZZ</name>
<protein>
    <submittedName>
        <fullName evidence="2">Uncharacterized protein</fullName>
    </submittedName>
</protein>
<reference evidence="2" key="1">
    <citation type="journal article" date="2015" name="Nature">
        <title>Complex archaea that bridge the gap between prokaryotes and eukaryotes.</title>
        <authorList>
            <person name="Spang A."/>
            <person name="Saw J.H."/>
            <person name="Jorgensen S.L."/>
            <person name="Zaremba-Niedzwiedzka K."/>
            <person name="Martijn J."/>
            <person name="Lind A.E."/>
            <person name="van Eijk R."/>
            <person name="Schleper C."/>
            <person name="Guy L."/>
            <person name="Ettema T.J."/>
        </authorList>
    </citation>
    <scope>NUCLEOTIDE SEQUENCE</scope>
</reference>
<organism evidence="2">
    <name type="scientific">marine sediment metagenome</name>
    <dbReference type="NCBI Taxonomy" id="412755"/>
    <lineage>
        <taxon>unclassified sequences</taxon>
        <taxon>metagenomes</taxon>
        <taxon>ecological metagenomes</taxon>
    </lineage>
</organism>
<keyword evidence="1" id="KW-0812">Transmembrane</keyword>
<accession>A0A0F8YDJ7</accession>
<dbReference type="EMBL" id="LAZR01053985">
    <property type="protein sequence ID" value="KKK79527.1"/>
    <property type="molecule type" value="Genomic_DNA"/>
</dbReference>